<name>A0A0B2BYD9_9SPHN</name>
<accession>A0A0B2BYD9</accession>
<evidence type="ECO:0000256" key="1">
    <source>
        <dbReference type="SAM" id="MobiDB-lite"/>
    </source>
</evidence>
<feature type="region of interest" description="Disordered" evidence="1">
    <location>
        <begin position="1"/>
        <end position="22"/>
    </location>
</feature>
<organism evidence="2 3">
    <name type="scientific">Croceibacterium mercuriale</name>
    <dbReference type="NCBI Taxonomy" id="1572751"/>
    <lineage>
        <taxon>Bacteria</taxon>
        <taxon>Pseudomonadati</taxon>
        <taxon>Pseudomonadota</taxon>
        <taxon>Alphaproteobacteria</taxon>
        <taxon>Sphingomonadales</taxon>
        <taxon>Erythrobacteraceae</taxon>
        <taxon>Croceibacterium</taxon>
    </lineage>
</organism>
<dbReference type="EMBL" id="JTDN01000001">
    <property type="protein sequence ID" value="KHL26469.1"/>
    <property type="molecule type" value="Genomic_DNA"/>
</dbReference>
<dbReference type="AlphaFoldDB" id="A0A0B2BYD9"/>
<evidence type="ECO:0000313" key="2">
    <source>
        <dbReference type="EMBL" id="KHL26469.1"/>
    </source>
</evidence>
<dbReference type="Proteomes" id="UP000030988">
    <property type="component" value="Unassembled WGS sequence"/>
</dbReference>
<keyword evidence="3" id="KW-1185">Reference proteome</keyword>
<gene>
    <name evidence="2" type="ORF">PK98_08610</name>
</gene>
<evidence type="ECO:0000313" key="3">
    <source>
        <dbReference type="Proteomes" id="UP000030988"/>
    </source>
</evidence>
<sequence>MSNRRNTARPRCAASRPGQRPWQPYLRLPPFLPVPVRTRRDGWTAERQARFITLLAQGGCVRSAAQVLGLSRESAWRLRHSDARHAARLHG</sequence>
<protein>
    <submittedName>
        <fullName evidence="2">Uncharacterized protein</fullName>
    </submittedName>
</protein>
<proteinExistence type="predicted"/>
<reference evidence="2 3" key="1">
    <citation type="submission" date="2014-11" db="EMBL/GenBank/DDBJ databases">
        <title>Draft genome sequence of Kirrobacter mercurialis.</title>
        <authorList>
            <person name="Coil D.A."/>
            <person name="Eisen J.A."/>
        </authorList>
    </citation>
    <scope>NUCLEOTIDE SEQUENCE [LARGE SCALE GENOMIC DNA]</scope>
    <source>
        <strain evidence="2 3">Coronado</strain>
    </source>
</reference>
<comment type="caution">
    <text evidence="2">The sequence shown here is derived from an EMBL/GenBank/DDBJ whole genome shotgun (WGS) entry which is preliminary data.</text>
</comment>